<evidence type="ECO:0000256" key="1">
    <source>
        <dbReference type="ARBA" id="ARBA00004370"/>
    </source>
</evidence>
<dbReference type="PROSITE" id="PS00152">
    <property type="entry name" value="ATPASE_ALPHA_BETA"/>
    <property type="match status" value="1"/>
</dbReference>
<dbReference type="Proteomes" id="UP000295518">
    <property type="component" value="Unassembled WGS sequence"/>
</dbReference>
<dbReference type="EMBL" id="SNWN01000013">
    <property type="protein sequence ID" value="TDO19818.1"/>
    <property type="molecule type" value="Genomic_DNA"/>
</dbReference>
<keyword evidence="9" id="KW-0139">CF(1)</keyword>
<dbReference type="InterPro" id="IPR024034">
    <property type="entry name" value="ATPase_F1/V1_b/a_C"/>
</dbReference>
<dbReference type="GO" id="GO:0005524">
    <property type="term" value="F:ATP binding"/>
    <property type="evidence" value="ECO:0007669"/>
    <property type="project" value="UniProtKB-KW"/>
</dbReference>
<dbReference type="GO" id="GO:0046933">
    <property type="term" value="F:proton-transporting ATP synthase activity, rotational mechanism"/>
    <property type="evidence" value="ECO:0007669"/>
    <property type="project" value="TreeGrafter"/>
</dbReference>
<name>A0A4R6IE05_9MOLU</name>
<dbReference type="PANTHER" id="PTHR15184">
    <property type="entry name" value="ATP SYNTHASE"/>
    <property type="match status" value="1"/>
</dbReference>
<feature type="domain" description="ATP synthase A/B type C-terminal" evidence="12">
    <location>
        <begin position="351"/>
        <end position="409"/>
    </location>
</feature>
<dbReference type="Gene3D" id="2.40.10.170">
    <property type="match status" value="1"/>
</dbReference>
<keyword evidence="14" id="KW-1185">Reference proteome</keyword>
<dbReference type="GO" id="GO:0045259">
    <property type="term" value="C:proton-transporting ATP synthase complex"/>
    <property type="evidence" value="ECO:0007669"/>
    <property type="project" value="UniProtKB-KW"/>
</dbReference>
<dbReference type="SUPFAM" id="SSF47917">
    <property type="entry name" value="C-terminal domain of alpha and beta subunits of F1 ATP synthase"/>
    <property type="match status" value="1"/>
</dbReference>
<keyword evidence="4" id="KW-0547">Nucleotide-binding</keyword>
<dbReference type="InterPro" id="IPR000194">
    <property type="entry name" value="ATPase_F1/V1/A1_a/bsu_nucl-bd"/>
</dbReference>
<keyword evidence="7" id="KW-0406">Ion transport</keyword>
<dbReference type="Gene3D" id="3.40.50.300">
    <property type="entry name" value="P-loop containing nucleotide triphosphate hydrolases"/>
    <property type="match status" value="1"/>
</dbReference>
<evidence type="ECO:0000256" key="10">
    <source>
        <dbReference type="ARBA" id="ARBA00023310"/>
    </source>
</evidence>
<sequence>MNGKIVAVSSDVVDVFFENVNSIPEIGTILKSSDQKTSMIVEQILNKNTVRAILVWVSKIQLQIGEEIINTNKSFQVPVGPSTNGLVFNVIGEPLNNTSLSDNIFKIDINEPSENAPDFGLRNNIVETGIKIIDFFLPVLEGSKIGIFGGAGVGKTVVIKELIFNVSNKSENFKFFFVGTGERTREGKELYNELVESDLLDKTTMFIAQMNEPSGARQKIVPVALRSIEYARDVEQKNVLTFIDNIYRYVQAGSELSFSLGRKPSEAGYQATLVSEISSIQEGLKANKNGSITTFQTVFLPMDDINDPASAAILSHLDSSMVLSRDIAGQNYFPAIDPLQSNSINTSLKIIGKRHSQLLTEVKSVLQKYKDLEDMILILGLNELEKDKQIIVKKALQLKAYFTQNFHVAENFTKRPGVYVKKENMLQTVENILEGKYLELDDFNFLYIKDFSDLDDKLNEYKNKKVEAKTE</sequence>
<keyword evidence="3" id="KW-0813">Transport</keyword>
<dbReference type="SUPFAM" id="SSF50615">
    <property type="entry name" value="N-terminal domain of alpha and beta subunits of F1 ATP synthase"/>
    <property type="match status" value="1"/>
</dbReference>
<dbReference type="RefSeq" id="WP_243720098.1">
    <property type="nucleotide sequence ID" value="NZ_NNCE01000005.1"/>
</dbReference>
<dbReference type="PANTHER" id="PTHR15184:SF71">
    <property type="entry name" value="ATP SYNTHASE SUBUNIT BETA, MITOCHONDRIAL"/>
    <property type="match status" value="1"/>
</dbReference>
<dbReference type="Pfam" id="PF00006">
    <property type="entry name" value="ATP-synt_ab"/>
    <property type="match status" value="1"/>
</dbReference>
<evidence type="ECO:0000256" key="3">
    <source>
        <dbReference type="ARBA" id="ARBA00022448"/>
    </source>
</evidence>
<evidence type="ECO:0000259" key="12">
    <source>
        <dbReference type="Pfam" id="PF22919"/>
    </source>
</evidence>
<dbReference type="AlphaFoldDB" id="A0A4R6IE05"/>
<dbReference type="NCBIfam" id="NF045934">
    <property type="entry name" value="MSC_0618_beta"/>
    <property type="match status" value="1"/>
</dbReference>
<dbReference type="InterPro" id="IPR036121">
    <property type="entry name" value="ATPase_F1/V1/A1_a/bsu_N_sf"/>
</dbReference>
<evidence type="ECO:0000256" key="7">
    <source>
        <dbReference type="ARBA" id="ARBA00023065"/>
    </source>
</evidence>
<evidence type="ECO:0000256" key="2">
    <source>
        <dbReference type="ARBA" id="ARBA00008936"/>
    </source>
</evidence>
<dbReference type="Gene3D" id="1.10.1140.10">
    <property type="entry name" value="Bovine Mitochondrial F1-atpase, Atp Synthase Beta Chain, Chain D, domain 3"/>
    <property type="match status" value="1"/>
</dbReference>
<dbReference type="Pfam" id="PF22919">
    <property type="entry name" value="ATP-synt_VA_C"/>
    <property type="match status" value="1"/>
</dbReference>
<evidence type="ECO:0000256" key="5">
    <source>
        <dbReference type="ARBA" id="ARBA00022840"/>
    </source>
</evidence>
<dbReference type="SUPFAM" id="SSF52540">
    <property type="entry name" value="P-loop containing nucleoside triphosphate hydrolases"/>
    <property type="match status" value="1"/>
</dbReference>
<dbReference type="InterPro" id="IPR020003">
    <property type="entry name" value="ATPase_a/bsu_AS"/>
</dbReference>
<evidence type="ECO:0000256" key="8">
    <source>
        <dbReference type="ARBA" id="ARBA00023136"/>
    </source>
</evidence>
<comment type="subcellular location">
    <subcellularLocation>
        <location evidence="1">Membrane</location>
    </subcellularLocation>
</comment>
<dbReference type="InterPro" id="IPR027417">
    <property type="entry name" value="P-loop_NTPase"/>
</dbReference>
<gene>
    <name evidence="13" type="ORF">EI74_0623</name>
</gene>
<reference evidence="13 14" key="1">
    <citation type="submission" date="2019-03" db="EMBL/GenBank/DDBJ databases">
        <title>Genomic Encyclopedia of Archaeal and Bacterial Type Strains, Phase II (KMG-II): from individual species to whole genera.</title>
        <authorList>
            <person name="Goeker M."/>
        </authorList>
    </citation>
    <scope>NUCLEOTIDE SEQUENCE [LARGE SCALE GENOMIC DNA]</scope>
    <source>
        <strain evidence="13 14">ATCC 700618</strain>
    </source>
</reference>
<evidence type="ECO:0000313" key="13">
    <source>
        <dbReference type="EMBL" id="TDO19818.1"/>
    </source>
</evidence>
<organism evidence="13 14">
    <name type="scientific">Mycoplasma testudineum</name>
    <dbReference type="NCBI Taxonomy" id="244584"/>
    <lineage>
        <taxon>Bacteria</taxon>
        <taxon>Bacillati</taxon>
        <taxon>Mycoplasmatota</taxon>
        <taxon>Mollicutes</taxon>
        <taxon>Mycoplasmataceae</taxon>
        <taxon>Mycoplasma</taxon>
    </lineage>
</organism>
<comment type="similarity">
    <text evidence="2">Belongs to the ATPase alpha/beta chains family.</text>
</comment>
<keyword evidence="6" id="KW-1278">Translocase</keyword>
<proteinExistence type="inferred from homology"/>
<evidence type="ECO:0000259" key="11">
    <source>
        <dbReference type="Pfam" id="PF00006"/>
    </source>
</evidence>
<evidence type="ECO:0000256" key="4">
    <source>
        <dbReference type="ARBA" id="ARBA00022741"/>
    </source>
</evidence>
<feature type="domain" description="ATPase F1/V1/A1 complex alpha/beta subunit nucleotide-binding" evidence="11">
    <location>
        <begin position="129"/>
        <end position="343"/>
    </location>
</feature>
<dbReference type="InterPro" id="IPR055190">
    <property type="entry name" value="ATP-synt_VA_C"/>
</dbReference>
<evidence type="ECO:0000313" key="14">
    <source>
        <dbReference type="Proteomes" id="UP000295518"/>
    </source>
</evidence>
<protein>
    <submittedName>
        <fullName evidence="13">F-type H+-transporting ATPase subunit beta</fullName>
    </submittedName>
</protein>
<comment type="caution">
    <text evidence="13">The sequence shown here is derived from an EMBL/GenBank/DDBJ whole genome shotgun (WGS) entry which is preliminary data.</text>
</comment>
<dbReference type="InterPro" id="IPR050053">
    <property type="entry name" value="ATPase_alpha/beta_chains"/>
</dbReference>
<keyword evidence="10" id="KW-0066">ATP synthesis</keyword>
<evidence type="ECO:0000256" key="9">
    <source>
        <dbReference type="ARBA" id="ARBA00023196"/>
    </source>
</evidence>
<evidence type="ECO:0000256" key="6">
    <source>
        <dbReference type="ARBA" id="ARBA00022967"/>
    </source>
</evidence>
<keyword evidence="5" id="KW-0067">ATP-binding</keyword>
<accession>A0A4R6IE05</accession>
<keyword evidence="8" id="KW-0472">Membrane</keyword>